<evidence type="ECO:0000256" key="1">
    <source>
        <dbReference type="SAM" id="Phobius"/>
    </source>
</evidence>
<gene>
    <name evidence="2" type="ORF">Airi01_033790</name>
</gene>
<keyword evidence="1" id="KW-0472">Membrane</keyword>
<accession>A0A9W6VQ53</accession>
<dbReference type="AlphaFoldDB" id="A0A9W6VQ53"/>
<dbReference type="EMBL" id="BSTJ01000003">
    <property type="protein sequence ID" value="GLY75112.1"/>
    <property type="molecule type" value="Genomic_DNA"/>
</dbReference>
<comment type="caution">
    <text evidence="2">The sequence shown here is derived from an EMBL/GenBank/DDBJ whole genome shotgun (WGS) entry which is preliminary data.</text>
</comment>
<keyword evidence="1" id="KW-0812">Transmembrane</keyword>
<feature type="transmembrane region" description="Helical" evidence="1">
    <location>
        <begin position="7"/>
        <end position="26"/>
    </location>
</feature>
<name>A0A9W6VQ53_9ACTN</name>
<proteinExistence type="predicted"/>
<reference evidence="2" key="1">
    <citation type="submission" date="2023-03" db="EMBL/GenBank/DDBJ databases">
        <title>Actinoallomurus iriomotensis NBRC 103681.</title>
        <authorList>
            <person name="Ichikawa N."/>
            <person name="Sato H."/>
            <person name="Tonouchi N."/>
        </authorList>
    </citation>
    <scope>NUCLEOTIDE SEQUENCE</scope>
    <source>
        <strain evidence="2">NBRC 103681</strain>
    </source>
</reference>
<dbReference type="RefSeq" id="WP_285621643.1">
    <property type="nucleotide sequence ID" value="NZ_BSTJ01000003.1"/>
</dbReference>
<evidence type="ECO:0000313" key="3">
    <source>
        <dbReference type="Proteomes" id="UP001165135"/>
    </source>
</evidence>
<protein>
    <submittedName>
        <fullName evidence="2">Uncharacterized protein</fullName>
    </submittedName>
</protein>
<sequence>MDRRVKQGVVGGVLLLGGLITFLVGYSKVSGAEATCHGHTMGSDDQCVVVYSDGHTATYSPDEQLDQQRGRGHRNELVGGVLMLFGAGALIFLADTEAAADRLRLRFGAAGRAHAAQTRAAEERLADLLGPAGPAHAAQTRAGRERVADVARQERAAEPEWTELLPRLAASRGLRQVDPSELDLRRRVEPAFDRLFRGALSLDGGVGSVVEGDLAGFPCIAVSSRVGPDGSRSAGCVLTLPSNLPRLRYERVDSAGGLHQDYTSQSDDREFAGGLLNRETLTLLRQRGLRTLGIEGSLLFGTVDGTSVRTAEELGRAWDALAEIARVLPPTWP</sequence>
<feature type="transmembrane region" description="Helical" evidence="1">
    <location>
        <begin position="77"/>
        <end position="94"/>
    </location>
</feature>
<organism evidence="2 3">
    <name type="scientific">Actinoallomurus iriomotensis</name>
    <dbReference type="NCBI Taxonomy" id="478107"/>
    <lineage>
        <taxon>Bacteria</taxon>
        <taxon>Bacillati</taxon>
        <taxon>Actinomycetota</taxon>
        <taxon>Actinomycetes</taxon>
        <taxon>Streptosporangiales</taxon>
        <taxon>Thermomonosporaceae</taxon>
        <taxon>Actinoallomurus</taxon>
    </lineage>
</organism>
<keyword evidence="1" id="KW-1133">Transmembrane helix</keyword>
<evidence type="ECO:0000313" key="2">
    <source>
        <dbReference type="EMBL" id="GLY75112.1"/>
    </source>
</evidence>
<dbReference type="Proteomes" id="UP001165135">
    <property type="component" value="Unassembled WGS sequence"/>
</dbReference>